<name>A0A0C3HCI9_OIDMZ</name>
<dbReference type="PANTHER" id="PTHR10629:SF54">
    <property type="entry name" value="DNA METHYLTRANSFERASE DIM-2"/>
    <property type="match status" value="1"/>
</dbReference>
<dbReference type="Gene3D" id="3.40.50.150">
    <property type="entry name" value="Vaccinia Virus protein VP39"/>
    <property type="match status" value="1"/>
</dbReference>
<keyword evidence="4 5" id="KW-0949">S-adenosyl-L-methionine</keyword>
<dbReference type="InParanoid" id="A0A0C3HCI9"/>
<accession>A0A0C3HCI9</accession>
<evidence type="ECO:0000256" key="3">
    <source>
        <dbReference type="ARBA" id="ARBA00022679"/>
    </source>
</evidence>
<keyword evidence="2 5" id="KW-0489">Methyltransferase</keyword>
<feature type="domain" description="DUF7893" evidence="6">
    <location>
        <begin position="186"/>
        <end position="277"/>
    </location>
</feature>
<evidence type="ECO:0000256" key="2">
    <source>
        <dbReference type="ARBA" id="ARBA00022603"/>
    </source>
</evidence>
<dbReference type="OrthoDB" id="5376140at2759"/>
<dbReference type="Pfam" id="PF00145">
    <property type="entry name" value="DNA_methylase"/>
    <property type="match status" value="1"/>
</dbReference>
<dbReference type="InterPro" id="IPR001525">
    <property type="entry name" value="C5_MeTfrase"/>
</dbReference>
<protein>
    <recommendedName>
        <fullName evidence="1">DNA (cytosine-5-)-methyltransferase</fullName>
        <ecNumber evidence="1">2.1.1.37</ecNumber>
    </recommendedName>
</protein>
<dbReference type="Gene3D" id="3.90.120.10">
    <property type="entry name" value="DNA Methylase, subunit A, domain 2"/>
    <property type="match status" value="1"/>
</dbReference>
<dbReference type="GO" id="GO:0044027">
    <property type="term" value="P:negative regulation of gene expression via chromosomal CpG island methylation"/>
    <property type="evidence" value="ECO:0007669"/>
    <property type="project" value="TreeGrafter"/>
</dbReference>
<dbReference type="GO" id="GO:0032259">
    <property type="term" value="P:methylation"/>
    <property type="evidence" value="ECO:0007669"/>
    <property type="project" value="UniProtKB-KW"/>
</dbReference>
<dbReference type="HOGENOM" id="CLU_003836_2_0_1"/>
<evidence type="ECO:0000256" key="5">
    <source>
        <dbReference type="PROSITE-ProRule" id="PRU01016"/>
    </source>
</evidence>
<dbReference type="STRING" id="913774.A0A0C3HCI9"/>
<evidence type="ECO:0000256" key="4">
    <source>
        <dbReference type="ARBA" id="ARBA00022691"/>
    </source>
</evidence>
<dbReference type="PANTHER" id="PTHR10629">
    <property type="entry name" value="CYTOSINE-SPECIFIC METHYLTRANSFERASE"/>
    <property type="match status" value="1"/>
</dbReference>
<gene>
    <name evidence="7" type="ORF">OIDMADRAFT_122519</name>
</gene>
<dbReference type="GO" id="GO:0003886">
    <property type="term" value="F:DNA (cytosine-5-)-methyltransferase activity"/>
    <property type="evidence" value="ECO:0007669"/>
    <property type="project" value="UniProtKB-EC"/>
</dbReference>
<reference evidence="7 8" key="1">
    <citation type="submission" date="2014-04" db="EMBL/GenBank/DDBJ databases">
        <authorList>
            <consortium name="DOE Joint Genome Institute"/>
            <person name="Kuo A."/>
            <person name="Martino E."/>
            <person name="Perotto S."/>
            <person name="Kohler A."/>
            <person name="Nagy L.G."/>
            <person name="Floudas D."/>
            <person name="Copeland A."/>
            <person name="Barry K.W."/>
            <person name="Cichocki N."/>
            <person name="Veneault-Fourrey C."/>
            <person name="LaButti K."/>
            <person name="Lindquist E.A."/>
            <person name="Lipzen A."/>
            <person name="Lundell T."/>
            <person name="Morin E."/>
            <person name="Murat C."/>
            <person name="Sun H."/>
            <person name="Tunlid A."/>
            <person name="Henrissat B."/>
            <person name="Grigoriev I.V."/>
            <person name="Hibbett D.S."/>
            <person name="Martin F."/>
            <person name="Nordberg H.P."/>
            <person name="Cantor M.N."/>
            <person name="Hua S.X."/>
        </authorList>
    </citation>
    <scope>NUCLEOTIDE SEQUENCE [LARGE SCALE GENOMIC DNA]</scope>
    <source>
        <strain evidence="7 8">Zn</strain>
    </source>
</reference>
<evidence type="ECO:0000256" key="1">
    <source>
        <dbReference type="ARBA" id="ARBA00011975"/>
    </source>
</evidence>
<evidence type="ECO:0000259" key="6">
    <source>
        <dbReference type="Pfam" id="PF25423"/>
    </source>
</evidence>
<organism evidence="7 8">
    <name type="scientific">Oidiodendron maius (strain Zn)</name>
    <dbReference type="NCBI Taxonomy" id="913774"/>
    <lineage>
        <taxon>Eukaryota</taxon>
        <taxon>Fungi</taxon>
        <taxon>Dikarya</taxon>
        <taxon>Ascomycota</taxon>
        <taxon>Pezizomycotina</taxon>
        <taxon>Leotiomycetes</taxon>
        <taxon>Leotiomycetes incertae sedis</taxon>
        <taxon>Myxotrichaceae</taxon>
        <taxon>Oidiodendron</taxon>
    </lineage>
</organism>
<dbReference type="InterPro" id="IPR057215">
    <property type="entry name" value="DUF7893"/>
</dbReference>
<dbReference type="EMBL" id="KN832876">
    <property type="protein sequence ID" value="KIN00915.1"/>
    <property type="molecule type" value="Genomic_DNA"/>
</dbReference>
<proteinExistence type="inferred from homology"/>
<feature type="non-terminal residue" evidence="7">
    <location>
        <position position="1026"/>
    </location>
</feature>
<feature type="active site" evidence="5">
    <location>
        <position position="707"/>
    </location>
</feature>
<sequence>MPNTSKGAASITEWGPPNLRRLTSIRSSQLRYPKSQYCNYVPPLPICYEKYAVNDLLEAHAKQKLAEGGPCGTASLKQDFLEFELSEFVVYLPDNRHHPFEIWSLQDLASKNSCSTLLFDGILRVGDVRRYVQAVPFNICSVGNYGEDIHDVGDNIWIRSTLLAKSDIYYRLKSPAPEYARFYQGFLWLANLAKHFVDYCQWSVDKRMQVSVFNFRTKFSHWLQRKHGMSSSFQSWYKNYINDDFRHAVAANIHFLFKESIGIEDKLRNLTIWNELLEKDIVPVQKLKESMTIVTPYVYDCFRHLRFGHLLKSVVPKYPEQKPNNLHIKAHFLPVVRVPHERMSEPLTRLSDISKSHSVESQDTNPWDKRDPNCRAIRVGDVLSVTKDGENSVWKDEATQWKAADVCWYLYVQEDEVLDKVTVEWHGSPSTSRQGFFVRQTYLENEKFESLKEEHKTCEHLKQREKSVAQTQKFPIGQTVLVHPPEQKPKHALEPYEIIMYIEDGTKRLVVLKHLLRRNEIAGQAGHRRNELVYSGRTHQVEMKRIECTCLVRFYSEADVTGHTIPTPYDRDGTGNAFYITTRLIEQDGSQTLEPIEYDLPRTLIQGFDPTEASPHKLLRGLDLYCGGGNFGRGLEEGGALHNEWAVDYAKTPMHSYYANLKEPSGTKLFCGSVDDQLYQALCGNPKRSDLIPLPGEVDFISAGSPCQGFSALNLVRNNNKGLKNQSLVASVAAYIDFYRPKYGLLENVMTMAQKGLGRDEDVLSQLICAIVGMGYQLQLFVLDAWSLGSPQSRSRLFVSFAAPGYPPLEHPQLSHSHPANIKSRGLGKLANGQSFGHRIHCPTPFEYVTASDATTDLPDIGDGQTYQCTPLPDHVMTIKPSTDLRSQMAVIPTYPQGSSFVSAWKEGNGVMTKEQRALFPSSTSTGKTRQCVQKTSKAWGRVHPRRLFPTIVVKVYPMDARMGTCLHWEQQRILTVMEARRAQGFPDREVLVGSAAEKWKVIGNSVPRTVSLALGLSLRNAWLKC</sequence>
<dbReference type="PRINTS" id="PR00105">
    <property type="entry name" value="C5METTRFRASE"/>
</dbReference>
<dbReference type="Proteomes" id="UP000054321">
    <property type="component" value="Unassembled WGS sequence"/>
</dbReference>
<evidence type="ECO:0000313" key="7">
    <source>
        <dbReference type="EMBL" id="KIN00915.1"/>
    </source>
</evidence>
<dbReference type="InterPro" id="IPR050390">
    <property type="entry name" value="C5-Methyltransferase"/>
</dbReference>
<evidence type="ECO:0000313" key="8">
    <source>
        <dbReference type="Proteomes" id="UP000054321"/>
    </source>
</evidence>
<keyword evidence="8" id="KW-1185">Reference proteome</keyword>
<dbReference type="GO" id="GO:0003677">
    <property type="term" value="F:DNA binding"/>
    <property type="evidence" value="ECO:0007669"/>
    <property type="project" value="TreeGrafter"/>
</dbReference>
<dbReference type="Pfam" id="PF25423">
    <property type="entry name" value="DUF7893"/>
    <property type="match status" value="1"/>
</dbReference>
<dbReference type="InterPro" id="IPR029063">
    <property type="entry name" value="SAM-dependent_MTases_sf"/>
</dbReference>
<dbReference type="PROSITE" id="PS51679">
    <property type="entry name" value="SAM_MT_C5"/>
    <property type="match status" value="1"/>
</dbReference>
<dbReference type="AlphaFoldDB" id="A0A0C3HCI9"/>
<dbReference type="GO" id="GO:0005634">
    <property type="term" value="C:nucleus"/>
    <property type="evidence" value="ECO:0007669"/>
    <property type="project" value="TreeGrafter"/>
</dbReference>
<dbReference type="PROSITE" id="PS00094">
    <property type="entry name" value="C5_MTASE_1"/>
    <property type="match status" value="1"/>
</dbReference>
<keyword evidence="3 5" id="KW-0808">Transferase</keyword>
<dbReference type="EC" id="2.1.1.37" evidence="1"/>
<comment type="similarity">
    <text evidence="5">Belongs to the class I-like SAM-binding methyltransferase superfamily. C5-methyltransferase family.</text>
</comment>
<dbReference type="InterPro" id="IPR018117">
    <property type="entry name" value="C5_DNA_meth_AS"/>
</dbReference>
<dbReference type="SUPFAM" id="SSF53335">
    <property type="entry name" value="S-adenosyl-L-methionine-dependent methyltransferases"/>
    <property type="match status" value="1"/>
</dbReference>
<reference evidence="8" key="2">
    <citation type="submission" date="2015-01" db="EMBL/GenBank/DDBJ databases">
        <title>Evolutionary Origins and Diversification of the Mycorrhizal Mutualists.</title>
        <authorList>
            <consortium name="DOE Joint Genome Institute"/>
            <consortium name="Mycorrhizal Genomics Consortium"/>
            <person name="Kohler A."/>
            <person name="Kuo A."/>
            <person name="Nagy L.G."/>
            <person name="Floudas D."/>
            <person name="Copeland A."/>
            <person name="Barry K.W."/>
            <person name="Cichocki N."/>
            <person name="Veneault-Fourrey C."/>
            <person name="LaButti K."/>
            <person name="Lindquist E.A."/>
            <person name="Lipzen A."/>
            <person name="Lundell T."/>
            <person name="Morin E."/>
            <person name="Murat C."/>
            <person name="Riley R."/>
            <person name="Ohm R."/>
            <person name="Sun H."/>
            <person name="Tunlid A."/>
            <person name="Henrissat B."/>
            <person name="Grigoriev I.V."/>
            <person name="Hibbett D.S."/>
            <person name="Martin F."/>
        </authorList>
    </citation>
    <scope>NUCLEOTIDE SEQUENCE [LARGE SCALE GENOMIC DNA]</scope>
    <source>
        <strain evidence="8">Zn</strain>
    </source>
</reference>